<accession>A0A328JUD4</accession>
<feature type="binding site" evidence="1">
    <location>
        <position position="168"/>
    </location>
    <ligand>
        <name>UDP-N-acetyl-alpha-D-glucosamine</name>
        <dbReference type="ChEBI" id="CHEBI:57705"/>
    </ligand>
</feature>
<evidence type="ECO:0000313" key="5">
    <source>
        <dbReference type="Proteomes" id="UP000249123"/>
    </source>
</evidence>
<organism evidence="4 5">
    <name type="scientific">Hyphomonas pacifica</name>
    <dbReference type="NCBI Taxonomy" id="1280941"/>
    <lineage>
        <taxon>Bacteria</taxon>
        <taxon>Pseudomonadati</taxon>
        <taxon>Pseudomonadota</taxon>
        <taxon>Alphaproteobacteria</taxon>
        <taxon>Hyphomonadales</taxon>
        <taxon>Hyphomonadaceae</taxon>
        <taxon>Hyphomonas</taxon>
    </lineage>
</organism>
<dbReference type="GO" id="GO:0071555">
    <property type="term" value="P:cell wall organization"/>
    <property type="evidence" value="ECO:0007669"/>
    <property type="project" value="UniProtKB-KW"/>
</dbReference>
<feature type="binding site" evidence="1">
    <location>
        <begin position="16"/>
        <end position="18"/>
    </location>
    <ligand>
        <name>UDP-N-acetyl-alpha-D-glucosamine</name>
        <dbReference type="ChEBI" id="CHEBI:57705"/>
    </ligand>
</feature>
<dbReference type="HAMAP" id="MF_00033">
    <property type="entry name" value="MurG"/>
    <property type="match status" value="1"/>
</dbReference>
<feature type="binding site" evidence="1">
    <location>
        <position position="194"/>
    </location>
    <ligand>
        <name>UDP-N-acetyl-alpha-D-glucosamine</name>
        <dbReference type="ChEBI" id="CHEBI:57705"/>
    </ligand>
</feature>
<accession>A0A062TUR6</accession>
<comment type="similarity">
    <text evidence="1">Belongs to the glycosyltransferase 28 family. MurG subfamily.</text>
</comment>
<keyword evidence="1" id="KW-0133">Cell shape</keyword>
<dbReference type="OrthoDB" id="9808936at2"/>
<dbReference type="EC" id="2.4.1.227" evidence="1"/>
<dbReference type="SUPFAM" id="SSF53756">
    <property type="entry name" value="UDP-Glycosyltransferase/glycogen phosphorylase"/>
    <property type="match status" value="1"/>
</dbReference>
<name>A0A062TUR6_9PROT</name>
<proteinExistence type="inferred from homology"/>
<dbReference type="Pfam" id="PF03033">
    <property type="entry name" value="Glyco_transf_28"/>
    <property type="match status" value="1"/>
</dbReference>
<dbReference type="eggNOG" id="COG0707">
    <property type="taxonomic scope" value="Bacteria"/>
</dbReference>
<feature type="domain" description="Glycosyl transferase family 28 C-terminal" evidence="3">
    <location>
        <begin position="187"/>
        <end position="348"/>
    </location>
</feature>
<comment type="function">
    <text evidence="1">Cell wall formation. Catalyzes the transfer of a GlcNAc subunit on undecaprenyl-pyrophosphoryl-MurNAc-pentapeptide (lipid intermediate I) to form undecaprenyl-pyrophosphoryl-MurNAc-(pentapeptide)GlcNAc (lipid intermediate II).</text>
</comment>
<keyword evidence="1" id="KW-0573">Peptidoglycan synthesis</keyword>
<keyword evidence="1" id="KW-0131">Cell cycle</keyword>
<dbReference type="InterPro" id="IPR004276">
    <property type="entry name" value="GlycoTrans_28_N"/>
</dbReference>
<dbReference type="RefSeq" id="WP_034828236.1">
    <property type="nucleotide sequence ID" value="NZ_AWFA01000045.1"/>
</dbReference>
<protein>
    <recommendedName>
        <fullName evidence="1">UDP-N-acetylglucosamine--N-acetylmuramyl-(pentapeptide) pyrophosphoryl-undecaprenol N-acetylglucosamine transferase</fullName>
        <ecNumber evidence="1">2.4.1.227</ecNumber>
    </recommendedName>
    <alternativeName>
        <fullName evidence="1">Undecaprenyl-PP-MurNAc-pentapeptide-UDPGlcNAc GlcNAc transferase</fullName>
    </alternativeName>
</protein>
<dbReference type="Gene3D" id="3.40.50.2000">
    <property type="entry name" value="Glycogen Phosphorylase B"/>
    <property type="match status" value="2"/>
</dbReference>
<comment type="caution">
    <text evidence="4">The sequence shown here is derived from an EMBL/GenBank/DDBJ whole genome shotgun (WGS) entry which is preliminary data.</text>
</comment>
<dbReference type="Proteomes" id="UP000249123">
    <property type="component" value="Unassembled WGS sequence"/>
</dbReference>
<dbReference type="GO" id="GO:0051301">
    <property type="term" value="P:cell division"/>
    <property type="evidence" value="ECO:0007669"/>
    <property type="project" value="UniProtKB-KW"/>
</dbReference>
<evidence type="ECO:0000313" key="4">
    <source>
        <dbReference type="EMBL" id="RAN31668.1"/>
    </source>
</evidence>
<evidence type="ECO:0000259" key="2">
    <source>
        <dbReference type="Pfam" id="PF03033"/>
    </source>
</evidence>
<evidence type="ECO:0000259" key="3">
    <source>
        <dbReference type="Pfam" id="PF04101"/>
    </source>
</evidence>
<dbReference type="InterPro" id="IPR006009">
    <property type="entry name" value="GlcNAc_MurG"/>
</dbReference>
<keyword evidence="5" id="KW-1185">Reference proteome</keyword>
<feature type="binding site" evidence="1">
    <location>
        <position position="296"/>
    </location>
    <ligand>
        <name>UDP-N-acetyl-alpha-D-glucosamine</name>
        <dbReference type="ChEBI" id="CHEBI:57705"/>
    </ligand>
</feature>
<comment type="catalytic activity">
    <reaction evidence="1">
        <text>di-trans,octa-cis-undecaprenyl diphospho-N-acetyl-alpha-D-muramoyl-L-alanyl-D-glutamyl-meso-2,6-diaminopimeloyl-D-alanyl-D-alanine + UDP-N-acetyl-alpha-D-glucosamine = di-trans,octa-cis-undecaprenyl diphospho-[N-acetyl-alpha-D-glucosaminyl-(1-&gt;4)]-N-acetyl-alpha-D-muramoyl-L-alanyl-D-glutamyl-meso-2,6-diaminopimeloyl-D-alanyl-D-alanine + UDP + H(+)</text>
        <dbReference type="Rhea" id="RHEA:31227"/>
        <dbReference type="ChEBI" id="CHEBI:15378"/>
        <dbReference type="ChEBI" id="CHEBI:57705"/>
        <dbReference type="ChEBI" id="CHEBI:58223"/>
        <dbReference type="ChEBI" id="CHEBI:61387"/>
        <dbReference type="ChEBI" id="CHEBI:61388"/>
        <dbReference type="EC" id="2.4.1.227"/>
    </reaction>
</comment>
<dbReference type="GO" id="GO:0005886">
    <property type="term" value="C:plasma membrane"/>
    <property type="evidence" value="ECO:0007669"/>
    <property type="project" value="UniProtKB-SubCell"/>
</dbReference>
<comment type="subcellular location">
    <subcellularLocation>
        <location evidence="1">Cell membrane</location>
        <topology evidence="1">Peripheral membrane protein</topology>
        <orientation evidence="1">Cytoplasmic side</orientation>
    </subcellularLocation>
</comment>
<keyword evidence="1" id="KW-0472">Membrane</keyword>
<keyword evidence="1" id="KW-0132">Cell division</keyword>
<dbReference type="Pfam" id="PF04101">
    <property type="entry name" value="Glyco_tran_28_C"/>
    <property type="match status" value="1"/>
</dbReference>
<keyword evidence="1" id="KW-0961">Cell wall biogenesis/degradation</keyword>
<keyword evidence="1" id="KW-0328">Glycosyltransferase</keyword>
<comment type="pathway">
    <text evidence="1">Cell wall biogenesis; peptidoglycan biosynthesis.</text>
</comment>
<gene>
    <name evidence="1" type="primary">murG</name>
    <name evidence="4" type="ORF">HY3_03600</name>
</gene>
<dbReference type="PANTHER" id="PTHR21015:SF22">
    <property type="entry name" value="GLYCOSYLTRANSFERASE"/>
    <property type="match status" value="1"/>
</dbReference>
<feature type="binding site" evidence="1">
    <location>
        <position position="127"/>
    </location>
    <ligand>
        <name>UDP-N-acetyl-alpha-D-glucosamine</name>
        <dbReference type="ChEBI" id="CHEBI:57705"/>
    </ligand>
</feature>
<sequence length="365" mass="39355">MVEGRDKLVIIAAGGTGGHLFPARAFADEMRERGWKVGLISDKRGVKYAEGFPAEWMEQVQAASPNFRKPWTVPGAALKINAGISRAVTLIRETQPLLVAGFGGYPAFPALAAARRQKVPIIIHEQNAVLGRVNRQFAKHAKLVASGFDRLDRLPNWSAHLAVGNPVRAPILARRNDPYPSTDGKLTILITGGSQGSKIIGDIIPAAIADHVPPPLQVRLKVIQQVRQEQYAFVDNMYRRMKIEAELAPFFSDMPEKLSEAHLVIARSGAGTVSEIAAVGRPSILIPLAIAMDDHQAANAEALVDVGAADMVLESNLYPKLLGALITARLQDADDLRSRAAAAKASAKINATRDLADMAERVAEL</sequence>
<dbReference type="GO" id="GO:0050511">
    <property type="term" value="F:undecaprenyldiphospho-muramoylpentapeptide beta-N-acetylglucosaminyltransferase activity"/>
    <property type="evidence" value="ECO:0007669"/>
    <property type="project" value="UniProtKB-UniRule"/>
</dbReference>
<dbReference type="NCBIfam" id="TIGR01133">
    <property type="entry name" value="murG"/>
    <property type="match status" value="1"/>
</dbReference>
<dbReference type="GO" id="GO:0009252">
    <property type="term" value="P:peptidoglycan biosynthetic process"/>
    <property type="evidence" value="ECO:0007669"/>
    <property type="project" value="UniProtKB-UniRule"/>
</dbReference>
<reference evidence="4 5" key="1">
    <citation type="submission" date="2013-04" db="EMBL/GenBank/DDBJ databases">
        <title>Hyphomonas sp. T24B3 Genome Sequencing.</title>
        <authorList>
            <person name="Lai Q."/>
            <person name="Shao Z."/>
        </authorList>
    </citation>
    <scope>NUCLEOTIDE SEQUENCE [LARGE SCALE GENOMIC DNA]</scope>
    <source>
        <strain evidence="4 5">T24B3</strain>
    </source>
</reference>
<dbReference type="AlphaFoldDB" id="A0A062TUR6"/>
<keyword evidence="1" id="KW-1003">Cell membrane</keyword>
<dbReference type="GO" id="GO:0005975">
    <property type="term" value="P:carbohydrate metabolic process"/>
    <property type="evidence" value="ECO:0007669"/>
    <property type="project" value="InterPro"/>
</dbReference>
<dbReference type="UniPathway" id="UPA00219"/>
<comment type="caution">
    <text evidence="1">Lacks conserved residue(s) required for the propagation of feature annotation.</text>
</comment>
<dbReference type="STRING" id="1280941.HY2_03905"/>
<dbReference type="GO" id="GO:0008360">
    <property type="term" value="P:regulation of cell shape"/>
    <property type="evidence" value="ECO:0007669"/>
    <property type="project" value="UniProtKB-KW"/>
</dbReference>
<evidence type="ECO:0000256" key="1">
    <source>
        <dbReference type="HAMAP-Rule" id="MF_00033"/>
    </source>
</evidence>
<keyword evidence="1 4" id="KW-0808">Transferase</keyword>
<dbReference type="CDD" id="cd03785">
    <property type="entry name" value="GT28_MurG"/>
    <property type="match status" value="1"/>
</dbReference>
<dbReference type="InterPro" id="IPR007235">
    <property type="entry name" value="Glyco_trans_28_C"/>
</dbReference>
<feature type="domain" description="Glycosyltransferase family 28 N-terminal" evidence="2">
    <location>
        <begin position="9"/>
        <end position="145"/>
    </location>
</feature>
<dbReference type="EMBL" id="AWFB01000045">
    <property type="protein sequence ID" value="RAN31668.1"/>
    <property type="molecule type" value="Genomic_DNA"/>
</dbReference>
<dbReference type="PANTHER" id="PTHR21015">
    <property type="entry name" value="UDP-N-ACETYLGLUCOSAMINE--N-ACETYLMURAMYL-(PENTAPEPTIDE) PYROPHOSPHORYL-UNDECAPRENOL N-ACETYLGLUCOSAMINE TRANSFERASE 1"/>
    <property type="match status" value="1"/>
</dbReference>